<feature type="region of interest" description="Disordered" evidence="1">
    <location>
        <begin position="409"/>
        <end position="448"/>
    </location>
</feature>
<gene>
    <name evidence="2" type="ORF">AAE3_LOCUS7811</name>
</gene>
<comment type="caution">
    <text evidence="2">The sequence shown here is derived from an EMBL/GenBank/DDBJ whole genome shotgun (WGS) entry which is preliminary data.</text>
</comment>
<name>A0A8S0XLG2_CYCAE</name>
<evidence type="ECO:0000313" key="2">
    <source>
        <dbReference type="EMBL" id="CAA7265523.1"/>
    </source>
</evidence>
<keyword evidence="3" id="KW-1185">Reference proteome</keyword>
<feature type="compositionally biased region" description="Basic residues" evidence="1">
    <location>
        <begin position="301"/>
        <end position="313"/>
    </location>
</feature>
<evidence type="ECO:0000313" key="3">
    <source>
        <dbReference type="Proteomes" id="UP000467700"/>
    </source>
</evidence>
<dbReference type="EMBL" id="CACVBS010000049">
    <property type="protein sequence ID" value="CAA7265523.1"/>
    <property type="molecule type" value="Genomic_DNA"/>
</dbReference>
<dbReference type="Proteomes" id="UP000467700">
    <property type="component" value="Unassembled WGS sequence"/>
</dbReference>
<proteinExistence type="predicted"/>
<organism evidence="2 3">
    <name type="scientific">Cyclocybe aegerita</name>
    <name type="common">Black poplar mushroom</name>
    <name type="synonym">Agrocybe aegerita</name>
    <dbReference type="NCBI Taxonomy" id="1973307"/>
    <lineage>
        <taxon>Eukaryota</taxon>
        <taxon>Fungi</taxon>
        <taxon>Dikarya</taxon>
        <taxon>Basidiomycota</taxon>
        <taxon>Agaricomycotina</taxon>
        <taxon>Agaricomycetes</taxon>
        <taxon>Agaricomycetidae</taxon>
        <taxon>Agaricales</taxon>
        <taxon>Agaricineae</taxon>
        <taxon>Bolbitiaceae</taxon>
        <taxon>Cyclocybe</taxon>
    </lineage>
</organism>
<accession>A0A8S0XLG2</accession>
<feature type="region of interest" description="Disordered" evidence="1">
    <location>
        <begin position="285"/>
        <end position="313"/>
    </location>
</feature>
<reference evidence="2 3" key="1">
    <citation type="submission" date="2020-01" db="EMBL/GenBank/DDBJ databases">
        <authorList>
            <person name="Gupta K D."/>
        </authorList>
    </citation>
    <scope>NUCLEOTIDE SEQUENCE [LARGE SCALE GENOMIC DNA]</scope>
</reference>
<dbReference type="OrthoDB" id="2521594at2759"/>
<evidence type="ECO:0000256" key="1">
    <source>
        <dbReference type="SAM" id="MobiDB-lite"/>
    </source>
</evidence>
<dbReference type="AlphaFoldDB" id="A0A8S0XLG2"/>
<protein>
    <submittedName>
        <fullName evidence="2">Uncharacterized protein</fullName>
    </submittedName>
</protein>
<sequence length="569" mass="64825">MAENGEPLIPCKTIIWCPTFTPPASNMLPPDDPFSNSLKLVLEANYHPFAIKQPQRAKPVDASSSPLTFYDRHISSKLTLKRIVLLPSIPKSLSGICEHTLQTFTHWNCHTFSSYESALFQVTNGILHDAFQVADYYQTEFGQICQKFASKLLVTPSLQDWHSVFTFQLNKDHRPGEYLTDSWLKVLYDPARDVCLFSQELQKQLNQPVKDRLRDLAMKYPRLADWHMFAMSLTTDRLFQGMFRNPTSGKELPFVWESSQTKTSQQEDHTHQPAEVDEAVLKSMLPKRADSKPEKQTTQLRPKKSSRFPRTRVRLGRPATHSYRLVSPLFLQHGWSQATFDDCSFIIFNCGRWERIGIRHRATQTLYLPGLINPARIQGPHYRKMHLGLHIAIVQDAFARQQISNELTLKEGRKRSIEPSPSNDEEPQPKRQRRTRFPSTTSEIARESRSSCHPAFYPSYVEEKFKTTYDLSECVSLVLGAPLGQGAVGVVHSASLEVGLESGEEFDIYSGLVNKKATKGILTVHGLFEDTEIGALVLVMENGGQTLRQREKERLNAIQAEQVTTPEER</sequence>